<evidence type="ECO:0000313" key="5">
    <source>
        <dbReference type="EMBL" id="WNZ27797.1"/>
    </source>
</evidence>
<evidence type="ECO:0000256" key="3">
    <source>
        <dbReference type="ARBA" id="ARBA00023163"/>
    </source>
</evidence>
<proteinExistence type="predicted"/>
<dbReference type="InterPro" id="IPR050204">
    <property type="entry name" value="AraC_XylS_family_regulators"/>
</dbReference>
<evidence type="ECO:0000256" key="2">
    <source>
        <dbReference type="ARBA" id="ARBA00023125"/>
    </source>
</evidence>
<dbReference type="GO" id="GO:0003700">
    <property type="term" value="F:DNA-binding transcription factor activity"/>
    <property type="evidence" value="ECO:0007669"/>
    <property type="project" value="InterPro"/>
</dbReference>
<reference evidence="5" key="1">
    <citation type="submission" date="2020-05" db="EMBL/GenBank/DDBJ databases">
        <authorList>
            <person name="Zhu T."/>
            <person name="Keshari N."/>
            <person name="Lu X."/>
        </authorList>
    </citation>
    <scope>NUCLEOTIDE SEQUENCE</scope>
    <source>
        <strain evidence="5">NK1-12</strain>
    </source>
</reference>
<sequence length="297" mass="33454">MPDAEPPGVDASYNHVYPEFLSQSALLSSGKILSGVRVDQLLLPPGETPEYTLDEFVLTINLGSGFQVERILDKNSQSGFMFTGAVALCPMHVPQAIRWDRNAHILLLHLEPELLNRNAVELLDTDQFELIPHLIMQDALIHQIGVRLKTQLQINGASSRLYAESAATFLAVHLLQTYSTRTFSVQEYEGGLPQQKLKQAIAYIQEHLAQELSLNAIADDLGMSRYYFCRQFKQSVGLSPHQYVIQQRVERAKQLLKRGGMSLSEVAITCGFTHQSHLHRHFKRLTGVTPRTFINLH</sequence>
<dbReference type="PROSITE" id="PS01124">
    <property type="entry name" value="HTH_ARAC_FAMILY_2"/>
    <property type="match status" value="1"/>
</dbReference>
<organism evidence="5">
    <name type="scientific">Leptolyngbya sp. NK1-12</name>
    <dbReference type="NCBI Taxonomy" id="2547451"/>
    <lineage>
        <taxon>Bacteria</taxon>
        <taxon>Bacillati</taxon>
        <taxon>Cyanobacteriota</taxon>
        <taxon>Cyanophyceae</taxon>
        <taxon>Leptolyngbyales</taxon>
        <taxon>Leptolyngbyaceae</taxon>
        <taxon>Leptolyngbya group</taxon>
        <taxon>Leptolyngbya</taxon>
    </lineage>
</organism>
<dbReference type="SMART" id="SM00342">
    <property type="entry name" value="HTH_ARAC"/>
    <property type="match status" value="1"/>
</dbReference>
<keyword evidence="1" id="KW-0805">Transcription regulation</keyword>
<dbReference type="SUPFAM" id="SSF46689">
    <property type="entry name" value="Homeodomain-like"/>
    <property type="match status" value="2"/>
</dbReference>
<dbReference type="PROSITE" id="PS00041">
    <property type="entry name" value="HTH_ARAC_FAMILY_1"/>
    <property type="match status" value="1"/>
</dbReference>
<name>A0AA97APF3_9CYAN</name>
<dbReference type="PANTHER" id="PTHR46796">
    <property type="entry name" value="HTH-TYPE TRANSCRIPTIONAL ACTIVATOR RHAS-RELATED"/>
    <property type="match status" value="1"/>
</dbReference>
<dbReference type="AlphaFoldDB" id="A0AA97APF3"/>
<dbReference type="Pfam" id="PF12833">
    <property type="entry name" value="HTH_18"/>
    <property type="match status" value="1"/>
</dbReference>
<feature type="domain" description="HTH araC/xylS-type" evidence="4">
    <location>
        <begin position="198"/>
        <end position="296"/>
    </location>
</feature>
<dbReference type="RefSeq" id="WP_316436287.1">
    <property type="nucleotide sequence ID" value="NZ_CP053587.1"/>
</dbReference>
<dbReference type="Gene3D" id="1.10.10.60">
    <property type="entry name" value="Homeodomain-like"/>
    <property type="match status" value="2"/>
</dbReference>
<dbReference type="InterPro" id="IPR018062">
    <property type="entry name" value="HTH_AraC-typ_CS"/>
</dbReference>
<evidence type="ECO:0000259" key="4">
    <source>
        <dbReference type="PROSITE" id="PS01124"/>
    </source>
</evidence>
<keyword evidence="3" id="KW-0804">Transcription</keyword>
<protein>
    <submittedName>
        <fullName evidence="5">Helix-turn-helix transcriptional regulator</fullName>
    </submittedName>
</protein>
<dbReference type="InterPro" id="IPR009057">
    <property type="entry name" value="Homeodomain-like_sf"/>
</dbReference>
<dbReference type="PANTHER" id="PTHR46796:SF6">
    <property type="entry name" value="ARAC SUBFAMILY"/>
    <property type="match status" value="1"/>
</dbReference>
<gene>
    <name evidence="5" type="ORF">HJG54_33750</name>
</gene>
<accession>A0AA97APF3</accession>
<keyword evidence="2" id="KW-0238">DNA-binding</keyword>
<evidence type="ECO:0000256" key="1">
    <source>
        <dbReference type="ARBA" id="ARBA00023015"/>
    </source>
</evidence>
<dbReference type="GO" id="GO:0043565">
    <property type="term" value="F:sequence-specific DNA binding"/>
    <property type="evidence" value="ECO:0007669"/>
    <property type="project" value="InterPro"/>
</dbReference>
<dbReference type="InterPro" id="IPR018060">
    <property type="entry name" value="HTH_AraC"/>
</dbReference>
<dbReference type="EMBL" id="CP053587">
    <property type="protein sequence ID" value="WNZ27797.1"/>
    <property type="molecule type" value="Genomic_DNA"/>
</dbReference>